<reference evidence="8 9" key="1">
    <citation type="submission" date="2024-03" db="EMBL/GenBank/DDBJ databases">
        <title>Mouse gut bacterial collection (mGBC) of GemPharmatech.</title>
        <authorList>
            <person name="He Y."/>
            <person name="Dong L."/>
            <person name="Wu D."/>
            <person name="Gao X."/>
            <person name="Lin Z."/>
        </authorList>
    </citation>
    <scope>NUCLEOTIDE SEQUENCE [LARGE SCALE GENOMIC DNA]</scope>
    <source>
        <strain evidence="8 9">15-30</strain>
    </source>
</reference>
<proteinExistence type="inferred from homology"/>
<comment type="caution">
    <text evidence="6">Lacks conserved residue(s) required for the propagation of feature annotation.</text>
</comment>
<dbReference type="Pfam" id="PF14804">
    <property type="entry name" value="Jag_N"/>
    <property type="match status" value="1"/>
</dbReference>
<gene>
    <name evidence="8" type="primary">jag</name>
    <name evidence="6" type="synonym">eloR</name>
    <name evidence="6" type="synonym">khpB</name>
    <name evidence="8" type="ORF">AALT52_06725</name>
</gene>
<evidence type="ECO:0000256" key="2">
    <source>
        <dbReference type="ARBA" id="ARBA00022884"/>
    </source>
</evidence>
<evidence type="ECO:0000256" key="4">
    <source>
        <dbReference type="ARBA" id="ARBA00023186"/>
    </source>
</evidence>
<keyword evidence="1 6" id="KW-0963">Cytoplasm</keyword>
<comment type="function">
    <text evidence="6">A probable RNA chaperone. Forms a complex with KhpA which binds to cellular RNA and controls its expression. Plays a role in peptidoglycan (PG) homeostasis and cell length regulation.</text>
</comment>
<accession>A0ABV4DQ26</accession>
<keyword evidence="9" id="KW-1185">Reference proteome</keyword>
<dbReference type="Gene3D" id="3.30.30.80">
    <property type="entry name" value="probable RNA-binding protein from clostridium symbiosum atcc 14940"/>
    <property type="match status" value="1"/>
</dbReference>
<dbReference type="SMART" id="SM00393">
    <property type="entry name" value="R3H"/>
    <property type="match status" value="1"/>
</dbReference>
<dbReference type="InterPro" id="IPR034079">
    <property type="entry name" value="R3H_KhpB"/>
</dbReference>
<organism evidence="8 9">
    <name type="scientific">Ligilactobacillus faecis</name>
    <dbReference type="NCBI Taxonomy" id="762833"/>
    <lineage>
        <taxon>Bacteria</taxon>
        <taxon>Bacillati</taxon>
        <taxon>Bacillota</taxon>
        <taxon>Bacilli</taxon>
        <taxon>Lactobacillales</taxon>
        <taxon>Lactobacillaceae</taxon>
        <taxon>Ligilactobacillus</taxon>
    </lineage>
</organism>
<dbReference type="PANTHER" id="PTHR35800:SF1">
    <property type="entry name" value="RNA-BINDING PROTEIN KHPB"/>
    <property type="match status" value="1"/>
</dbReference>
<dbReference type="InterPro" id="IPR038008">
    <property type="entry name" value="Jag_KH"/>
</dbReference>
<name>A0ABV4DQ26_9LACO</name>
<dbReference type="InterPro" id="IPR032782">
    <property type="entry name" value="KhpB_N"/>
</dbReference>
<keyword evidence="2 6" id="KW-0694">RNA-binding</keyword>
<comment type="subcellular location">
    <subcellularLocation>
        <location evidence="6">Cytoplasm</location>
    </subcellularLocation>
</comment>
<comment type="domain">
    <text evidence="6">Has an N-terminal Jag-N domain and 2 RNA-binding domains (KH and R3H).</text>
</comment>
<dbReference type="SMART" id="SM01245">
    <property type="entry name" value="Jag_N"/>
    <property type="match status" value="1"/>
</dbReference>
<keyword evidence="5 6" id="KW-0961">Cell wall biogenesis/degradation</keyword>
<dbReference type="Gene3D" id="3.30.300.20">
    <property type="match status" value="1"/>
</dbReference>
<evidence type="ECO:0000256" key="3">
    <source>
        <dbReference type="ARBA" id="ARBA00022960"/>
    </source>
</evidence>
<evidence type="ECO:0000313" key="8">
    <source>
        <dbReference type="EMBL" id="MEY8662576.1"/>
    </source>
</evidence>
<dbReference type="CDD" id="cd02414">
    <property type="entry name" value="KH-II_Jag"/>
    <property type="match status" value="1"/>
</dbReference>
<dbReference type="Gene3D" id="3.30.1370.50">
    <property type="entry name" value="R3H-like domain"/>
    <property type="match status" value="1"/>
</dbReference>
<dbReference type="PANTHER" id="PTHR35800">
    <property type="entry name" value="PROTEIN JAG"/>
    <property type="match status" value="1"/>
</dbReference>
<dbReference type="NCBIfam" id="NF041568">
    <property type="entry name" value="Jag_EloR"/>
    <property type="match status" value="1"/>
</dbReference>
<dbReference type="InterPro" id="IPR015946">
    <property type="entry name" value="KH_dom-like_a/b"/>
</dbReference>
<keyword evidence="3 6" id="KW-0133">Cell shape</keyword>
<dbReference type="InterPro" id="IPR036867">
    <property type="entry name" value="R3H_dom_sf"/>
</dbReference>
<dbReference type="InterPro" id="IPR039247">
    <property type="entry name" value="KhpB"/>
</dbReference>
<dbReference type="PROSITE" id="PS51061">
    <property type="entry name" value="R3H"/>
    <property type="match status" value="1"/>
</dbReference>
<dbReference type="Pfam" id="PF01424">
    <property type="entry name" value="R3H"/>
    <property type="match status" value="1"/>
</dbReference>
<evidence type="ECO:0000313" key="9">
    <source>
        <dbReference type="Proteomes" id="UP001565236"/>
    </source>
</evidence>
<comment type="subunit">
    <text evidence="6">Forms a complex with KhpA.</text>
</comment>
<dbReference type="InterPro" id="IPR001374">
    <property type="entry name" value="R3H_dom"/>
</dbReference>
<dbReference type="RefSeq" id="WP_369942223.1">
    <property type="nucleotide sequence ID" value="NZ_JBCLUF010000022.1"/>
</dbReference>
<evidence type="ECO:0000256" key="1">
    <source>
        <dbReference type="ARBA" id="ARBA00022490"/>
    </source>
</evidence>
<protein>
    <recommendedName>
        <fullName evidence="6">RNA-binding protein KhpB</fullName>
    </recommendedName>
    <alternativeName>
        <fullName evidence="6">RNA-binding protein EloR</fullName>
    </alternativeName>
</protein>
<dbReference type="InterPro" id="IPR038247">
    <property type="entry name" value="Jag_N_dom_sf"/>
</dbReference>
<dbReference type="SUPFAM" id="SSF82708">
    <property type="entry name" value="R3H domain"/>
    <property type="match status" value="1"/>
</dbReference>
<comment type="similarity">
    <text evidence="6">Belongs to the KhpB RNA-binding protein family.</text>
</comment>
<feature type="domain" description="R3H" evidence="7">
    <location>
        <begin position="159"/>
        <end position="225"/>
    </location>
</feature>
<dbReference type="Pfam" id="PF13083">
    <property type="entry name" value="KH_KhpA-B"/>
    <property type="match status" value="1"/>
</dbReference>
<comment type="caution">
    <text evidence="8">The sequence shown here is derived from an EMBL/GenBank/DDBJ whole genome shotgun (WGS) entry which is preliminary data.</text>
</comment>
<dbReference type="EMBL" id="JBCLUF010000022">
    <property type="protein sequence ID" value="MEY8662576.1"/>
    <property type="molecule type" value="Genomic_DNA"/>
</dbReference>
<dbReference type="CDD" id="cd02644">
    <property type="entry name" value="R3H_jag"/>
    <property type="match status" value="1"/>
</dbReference>
<dbReference type="HAMAP" id="MF_00867">
    <property type="entry name" value="KhpB"/>
    <property type="match status" value="1"/>
</dbReference>
<evidence type="ECO:0000256" key="5">
    <source>
        <dbReference type="ARBA" id="ARBA00023316"/>
    </source>
</evidence>
<sequence length="226" mass="25641">MKFLGKTTQIAIRSGLEKLHTTREQVEIKVISEGRRGFLGLGKKPAEVELLPKAVLPKKEARPQKNVEKQARESELEDQLHKLGYYLADITQKMGIETTIEVVVSKKVVTYIFETKQEGILIGRHGKTLNALQLLAQDFLDRQSQKKLQVVLDAADYRARRKETLRLLAQKVATDALYQQEKQQLDPMPAFERKIIHAALAQNSQVTTYSCGNEPRRAVVVEPAKR</sequence>
<keyword evidence="4 6" id="KW-0143">Chaperone</keyword>
<evidence type="ECO:0000259" key="7">
    <source>
        <dbReference type="PROSITE" id="PS51061"/>
    </source>
</evidence>
<evidence type="ECO:0000256" key="6">
    <source>
        <dbReference type="HAMAP-Rule" id="MF_00867"/>
    </source>
</evidence>
<dbReference type="Proteomes" id="UP001565236">
    <property type="component" value="Unassembled WGS sequence"/>
</dbReference>